<evidence type="ECO:0000313" key="1">
    <source>
        <dbReference type="EMBL" id="WMV49772.1"/>
    </source>
</evidence>
<protein>
    <submittedName>
        <fullName evidence="1">Uncharacterized protein</fullName>
    </submittedName>
</protein>
<name>A0AAF0ZRU2_SOLVR</name>
<proteinExistence type="predicted"/>
<keyword evidence="2" id="KW-1185">Reference proteome</keyword>
<organism evidence="1 2">
    <name type="scientific">Solanum verrucosum</name>
    <dbReference type="NCBI Taxonomy" id="315347"/>
    <lineage>
        <taxon>Eukaryota</taxon>
        <taxon>Viridiplantae</taxon>
        <taxon>Streptophyta</taxon>
        <taxon>Embryophyta</taxon>
        <taxon>Tracheophyta</taxon>
        <taxon>Spermatophyta</taxon>
        <taxon>Magnoliopsida</taxon>
        <taxon>eudicotyledons</taxon>
        <taxon>Gunneridae</taxon>
        <taxon>Pentapetalae</taxon>
        <taxon>asterids</taxon>
        <taxon>lamiids</taxon>
        <taxon>Solanales</taxon>
        <taxon>Solanaceae</taxon>
        <taxon>Solanoideae</taxon>
        <taxon>Solaneae</taxon>
        <taxon>Solanum</taxon>
    </lineage>
</organism>
<evidence type="ECO:0000313" key="2">
    <source>
        <dbReference type="Proteomes" id="UP001234989"/>
    </source>
</evidence>
<gene>
    <name evidence="1" type="ORF">MTR67_043157</name>
</gene>
<dbReference type="EMBL" id="CP133621">
    <property type="protein sequence ID" value="WMV49772.1"/>
    <property type="molecule type" value="Genomic_DNA"/>
</dbReference>
<reference evidence="1" key="1">
    <citation type="submission" date="2023-08" db="EMBL/GenBank/DDBJ databases">
        <title>A de novo genome assembly of Solanum verrucosum Schlechtendal, a Mexican diploid species geographically isolated from the other diploid A-genome species in potato relatives.</title>
        <authorList>
            <person name="Hosaka K."/>
        </authorList>
    </citation>
    <scope>NUCLEOTIDE SEQUENCE</scope>
    <source>
        <tissue evidence="1">Young leaves</tissue>
    </source>
</reference>
<accession>A0AAF0ZRU2</accession>
<dbReference type="Proteomes" id="UP001234989">
    <property type="component" value="Chromosome 10"/>
</dbReference>
<sequence length="14" mass="1585">MSFTKITRTTPKSS</sequence>